<accession>J0R3P4</accession>
<dbReference type="GO" id="GO:0030246">
    <property type="term" value="F:carbohydrate binding"/>
    <property type="evidence" value="ECO:0007669"/>
    <property type="project" value="InterPro"/>
</dbReference>
<dbReference type="EMBL" id="AIMB01000007">
    <property type="protein sequence ID" value="EJF90249.1"/>
    <property type="molecule type" value="Genomic_DNA"/>
</dbReference>
<dbReference type="SUPFAM" id="SSF53448">
    <property type="entry name" value="Nucleotide-diphospho-sugar transferases"/>
    <property type="match status" value="1"/>
</dbReference>
<sequence>MERIKNFNECALKNISGKYFCLFDGDDYCLSKEFSKDAIEIMDNDDSISSVVFNFEYRFPNKLQIANYVDINDNKLHEGIVNRYDFICKNYAHSGTFVFRNQLSSSQIKKLASVPFLIDNTIVPFMFQFGELYYKPKLAYSYRVSGGHWDIRPKKEKSVFTILVAAMIAHIAPEFEWAFKRRIVENYDFICKNRKLLKLKIDENIF</sequence>
<dbReference type="InterPro" id="IPR001079">
    <property type="entry name" value="Galectin_CRD"/>
</dbReference>
<comment type="caution">
    <text evidence="2">The sequence shown here is derived from an EMBL/GenBank/DDBJ whole genome shotgun (WGS) entry which is preliminary data.</text>
</comment>
<dbReference type="Gene3D" id="3.90.550.10">
    <property type="entry name" value="Spore Coat Polysaccharide Biosynthesis Protein SpsA, Chain A"/>
    <property type="match status" value="1"/>
</dbReference>
<gene>
    <name evidence="2" type="ORF">ME5_00650</name>
</gene>
<feature type="non-terminal residue" evidence="2">
    <location>
        <position position="206"/>
    </location>
</feature>
<evidence type="ECO:0000259" key="1">
    <source>
        <dbReference type="PROSITE" id="PS51304"/>
    </source>
</evidence>
<dbReference type="HOGENOM" id="CLU_071604_0_0_5"/>
<dbReference type="InterPro" id="IPR029044">
    <property type="entry name" value="Nucleotide-diphossugar_trans"/>
</dbReference>
<dbReference type="AlphaFoldDB" id="J0R3P4"/>
<feature type="domain" description="Galectin" evidence="1">
    <location>
        <begin position="1"/>
        <end position="87"/>
    </location>
</feature>
<reference evidence="2 3" key="1">
    <citation type="submission" date="2012-03" db="EMBL/GenBank/DDBJ databases">
        <title>The Genome Sequence of Bartonella tamiae Th239.</title>
        <authorList>
            <consortium name="The Broad Institute Genome Sequencing Platform"/>
            <consortium name="The Broad Institute Genome Sequencing Center for Infectious Disease"/>
            <person name="Feldgarden M."/>
            <person name="Kirby J."/>
            <person name="Kosoy M."/>
            <person name="Birtles R."/>
            <person name="Probert W.S."/>
            <person name="Chiaraviglio L."/>
            <person name="Young S.K."/>
            <person name="Zeng Q."/>
            <person name="Gargeya S."/>
            <person name="Fitzgerald M."/>
            <person name="Haas B."/>
            <person name="Abouelleil A."/>
            <person name="Alvarado L."/>
            <person name="Arachchi H.M."/>
            <person name="Berlin A."/>
            <person name="Chapman S.B."/>
            <person name="Gearin G."/>
            <person name="Goldberg J."/>
            <person name="Griggs A."/>
            <person name="Gujja S."/>
            <person name="Hansen M."/>
            <person name="Heiman D."/>
            <person name="Howarth C."/>
            <person name="Larimer J."/>
            <person name="Lui A."/>
            <person name="MacDonald P.J.P."/>
            <person name="McCowen C."/>
            <person name="Montmayeur A."/>
            <person name="Murphy C."/>
            <person name="Neiman D."/>
            <person name="Pearson M."/>
            <person name="Priest M."/>
            <person name="Roberts A."/>
            <person name="Saif S."/>
            <person name="Shea T."/>
            <person name="Sisk P."/>
            <person name="Stolte C."/>
            <person name="Sykes S."/>
            <person name="Wortman J."/>
            <person name="Nusbaum C."/>
            <person name="Birren B."/>
        </authorList>
    </citation>
    <scope>NUCLEOTIDE SEQUENCE [LARGE SCALE GENOMIC DNA]</scope>
    <source>
        <strain evidence="2 3">Th239</strain>
    </source>
</reference>
<keyword evidence="3" id="KW-1185">Reference proteome</keyword>
<evidence type="ECO:0000313" key="3">
    <source>
        <dbReference type="Proteomes" id="UP000008952"/>
    </source>
</evidence>
<proteinExistence type="predicted"/>
<protein>
    <recommendedName>
        <fullName evidence="1">Galectin domain-containing protein</fullName>
    </recommendedName>
</protein>
<name>J0R3P4_9HYPH</name>
<dbReference type="PROSITE" id="PS51304">
    <property type="entry name" value="GALECTIN"/>
    <property type="match status" value="1"/>
</dbReference>
<dbReference type="Proteomes" id="UP000008952">
    <property type="component" value="Unassembled WGS sequence"/>
</dbReference>
<evidence type="ECO:0000313" key="2">
    <source>
        <dbReference type="EMBL" id="EJF90249.1"/>
    </source>
</evidence>
<organism evidence="2 3">
    <name type="scientific">Bartonella tamiae Th239</name>
    <dbReference type="NCBI Taxonomy" id="1094558"/>
    <lineage>
        <taxon>Bacteria</taxon>
        <taxon>Pseudomonadati</taxon>
        <taxon>Pseudomonadota</taxon>
        <taxon>Alphaproteobacteria</taxon>
        <taxon>Hyphomicrobiales</taxon>
        <taxon>Bartonellaceae</taxon>
        <taxon>Bartonella</taxon>
    </lineage>
</organism>